<evidence type="ECO:0000259" key="1">
    <source>
        <dbReference type="PROSITE" id="PS50104"/>
    </source>
</evidence>
<feature type="domain" description="TIR" evidence="1">
    <location>
        <begin position="1"/>
        <end position="151"/>
    </location>
</feature>
<dbReference type="Pfam" id="PF13676">
    <property type="entry name" value="TIR_2"/>
    <property type="match status" value="1"/>
</dbReference>
<dbReference type="AlphaFoldDB" id="A0A495W1P8"/>
<dbReference type="InterPro" id="IPR000157">
    <property type="entry name" value="TIR_dom"/>
</dbReference>
<evidence type="ECO:0000313" key="2">
    <source>
        <dbReference type="EMBL" id="RKT55399.1"/>
    </source>
</evidence>
<dbReference type="PROSITE" id="PS50104">
    <property type="entry name" value="TIR"/>
    <property type="match status" value="1"/>
</dbReference>
<name>A0A495W1P8_9PSEU</name>
<dbReference type="InterPro" id="IPR035897">
    <property type="entry name" value="Toll_tir_struct_dom_sf"/>
</dbReference>
<reference evidence="2 3" key="1">
    <citation type="submission" date="2018-10" db="EMBL/GenBank/DDBJ databases">
        <title>Sequencing the genomes of 1000 actinobacteria strains.</title>
        <authorList>
            <person name="Klenk H.-P."/>
        </authorList>
    </citation>
    <scope>NUCLEOTIDE SEQUENCE [LARGE SCALE GENOMIC DNA]</scope>
    <source>
        <strain evidence="2 3">DSM 43800</strain>
    </source>
</reference>
<organism evidence="2 3">
    <name type="scientific">Saccharothrix australiensis</name>
    <dbReference type="NCBI Taxonomy" id="2072"/>
    <lineage>
        <taxon>Bacteria</taxon>
        <taxon>Bacillati</taxon>
        <taxon>Actinomycetota</taxon>
        <taxon>Actinomycetes</taxon>
        <taxon>Pseudonocardiales</taxon>
        <taxon>Pseudonocardiaceae</taxon>
        <taxon>Saccharothrix</taxon>
    </lineage>
</organism>
<dbReference type="GO" id="GO:0007165">
    <property type="term" value="P:signal transduction"/>
    <property type="evidence" value="ECO:0007669"/>
    <property type="project" value="InterPro"/>
</dbReference>
<comment type="caution">
    <text evidence="2">The sequence shown here is derived from an EMBL/GenBank/DDBJ whole genome shotgun (WGS) entry which is preliminary data.</text>
</comment>
<dbReference type="OrthoDB" id="4025751at2"/>
<sequence>MRDRVFISHSSRNRTYDGRTPTRAARLRDLIYDELGHKNYSVFLDLRDIGPGLEWRSEILTALDRCHAFVVLLDEFALASDRVRQETTIALNNRAVRGTPFVVPVLVDGVGTERVRRMGFTDVDLLQAVRLDADADADDVARVADKVTSVFAELPSRLDPADAEWAGFLSLQLRSLDDELRYRGAAALGIEERLCTATRAVSGDLLLAVQLLNHGGQPGVVRAVGVLRWGMRPEHLARVVRLLHPSWVDRASARKLRPPDGPIPLRSALNASNAWVGRHYLDVAFCFGDAHIKVQEIGFVTGEDADRSVFAELRGQVADATRGTDRRCYLVVVAQGVRPGRLLDALDDLAEEFPDVAAILLLGPRGRVSGRGVLQLDALAAGAEELAQRFVDDLDHVAGVAEPA</sequence>
<proteinExistence type="predicted"/>
<evidence type="ECO:0000313" key="3">
    <source>
        <dbReference type="Proteomes" id="UP000282084"/>
    </source>
</evidence>
<protein>
    <submittedName>
        <fullName evidence="2">TIR domain-containing protein</fullName>
    </submittedName>
</protein>
<dbReference type="SUPFAM" id="SSF52200">
    <property type="entry name" value="Toll/Interleukin receptor TIR domain"/>
    <property type="match status" value="1"/>
</dbReference>
<gene>
    <name evidence="2" type="ORF">C8E97_4067</name>
</gene>
<dbReference type="RefSeq" id="WP_121007100.1">
    <property type="nucleotide sequence ID" value="NZ_RBXO01000001.1"/>
</dbReference>
<accession>A0A495W1P8</accession>
<dbReference type="Proteomes" id="UP000282084">
    <property type="component" value="Unassembled WGS sequence"/>
</dbReference>
<dbReference type="EMBL" id="RBXO01000001">
    <property type="protein sequence ID" value="RKT55399.1"/>
    <property type="molecule type" value="Genomic_DNA"/>
</dbReference>
<keyword evidence="3" id="KW-1185">Reference proteome</keyword>
<dbReference type="Gene3D" id="3.40.50.10140">
    <property type="entry name" value="Toll/interleukin-1 receptor homology (TIR) domain"/>
    <property type="match status" value="1"/>
</dbReference>